<feature type="compositionally biased region" description="Basic and acidic residues" evidence="2">
    <location>
        <begin position="320"/>
        <end position="329"/>
    </location>
</feature>
<evidence type="ECO:0000256" key="2">
    <source>
        <dbReference type="SAM" id="MobiDB-lite"/>
    </source>
</evidence>
<feature type="compositionally biased region" description="Polar residues" evidence="2">
    <location>
        <begin position="1"/>
        <end position="13"/>
    </location>
</feature>
<evidence type="ECO:0000256" key="1">
    <source>
        <dbReference type="SAM" id="Coils"/>
    </source>
</evidence>
<reference evidence="3" key="1">
    <citation type="submission" date="2022-10" db="EMBL/GenBank/DDBJ databases">
        <title>Tapping the CABI collections for fungal endophytes: first genome assemblies for Collariella, Neodidymelliopsis, Ascochyta clinopodiicola, Didymella pomorum, Didymosphaeria variabile, Neocosmospora piperis and Neocucurbitaria cava.</title>
        <authorList>
            <person name="Hill R."/>
        </authorList>
    </citation>
    <scope>NUCLEOTIDE SEQUENCE</scope>
    <source>
        <strain evidence="3">IMI 360193</strain>
    </source>
</reference>
<proteinExistence type="predicted"/>
<feature type="coiled-coil region" evidence="1">
    <location>
        <begin position="223"/>
        <end position="296"/>
    </location>
</feature>
<feature type="region of interest" description="Disordered" evidence="2">
    <location>
        <begin position="310"/>
        <end position="329"/>
    </location>
</feature>
<name>A0A9W8WU78_9PLEO</name>
<keyword evidence="1" id="KW-0175">Coiled coil</keyword>
<evidence type="ECO:0000313" key="3">
    <source>
        <dbReference type="EMBL" id="KAJ4333189.1"/>
    </source>
</evidence>
<accession>A0A9W8WU78</accession>
<comment type="caution">
    <text evidence="3">The sequence shown here is derived from an EMBL/GenBank/DDBJ whole genome shotgun (WGS) entry which is preliminary data.</text>
</comment>
<evidence type="ECO:0000313" key="4">
    <source>
        <dbReference type="Proteomes" id="UP001140562"/>
    </source>
</evidence>
<feature type="region of interest" description="Disordered" evidence="2">
    <location>
        <begin position="1"/>
        <end position="37"/>
    </location>
</feature>
<dbReference type="AlphaFoldDB" id="A0A9W8WU78"/>
<protein>
    <submittedName>
        <fullName evidence="3">Uncharacterized protein</fullName>
    </submittedName>
</protein>
<feature type="coiled-coil region" evidence="1">
    <location>
        <begin position="66"/>
        <end position="100"/>
    </location>
</feature>
<sequence>MDDTALSSTSNVTKRVASDDIDTPRAKRTQHGESIGPDRYTEAVGAAMSATYISERVPIPAFDTERTNLRNSNAVLQQEKRNLERRLLAQHELNEKLKAQIAHSIDTGLPQKPQALWVNRKQHVSRKTECVTLRARVEELKTEVQEAGRLARKEATRESKHDREKETRANRHKILRLQELCKNVQNQRYEIQQVADKRSKEIQRLQATSRTEKLSMRSITVGLAGARTEVEEAKEKISKLERELTDREVAGIERTDANQMEIKILRTHNEELATNKRTLERNFRSMQRENATLTKDLAQQKKICADVVKEHTPSTTKTQEQAKKAREDSKAVKELQRTKNKFQVQLHQRDAEIATLKWTPLSQRSDRVNKAVEEAAKANRAKEAAEELVTKMYKHYDTVQVNNSIMVGRLEAQAINMGLRDRRSTIRRELDAMKAPPLTNLREYKEEF</sequence>
<organism evidence="3 4">
    <name type="scientific">Didymella glomerata</name>
    <dbReference type="NCBI Taxonomy" id="749621"/>
    <lineage>
        <taxon>Eukaryota</taxon>
        <taxon>Fungi</taxon>
        <taxon>Dikarya</taxon>
        <taxon>Ascomycota</taxon>
        <taxon>Pezizomycotina</taxon>
        <taxon>Dothideomycetes</taxon>
        <taxon>Pleosporomycetidae</taxon>
        <taxon>Pleosporales</taxon>
        <taxon>Pleosporineae</taxon>
        <taxon>Didymellaceae</taxon>
        <taxon>Didymella</taxon>
    </lineage>
</organism>
<feature type="compositionally biased region" description="Basic and acidic residues" evidence="2">
    <location>
        <begin position="16"/>
        <end position="25"/>
    </location>
</feature>
<dbReference type="Proteomes" id="UP001140562">
    <property type="component" value="Unassembled WGS sequence"/>
</dbReference>
<keyword evidence="4" id="KW-1185">Reference proteome</keyword>
<dbReference type="EMBL" id="JAPEUV010000100">
    <property type="protein sequence ID" value="KAJ4333189.1"/>
    <property type="molecule type" value="Genomic_DNA"/>
</dbReference>
<gene>
    <name evidence="3" type="ORF">N0V87_007826</name>
</gene>